<dbReference type="GO" id="GO:0003746">
    <property type="term" value="F:translation elongation factor activity"/>
    <property type="evidence" value="ECO:0007669"/>
    <property type="project" value="UniProtKB-KW"/>
</dbReference>
<accession>M1V537</accession>
<dbReference type="GO" id="GO:0005525">
    <property type="term" value="F:GTP binding"/>
    <property type="evidence" value="ECO:0007669"/>
    <property type="project" value="UniProtKB-KW"/>
</dbReference>
<keyword evidence="2" id="KW-0342">GTP-binding</keyword>
<dbReference type="eggNOG" id="KOG0467">
    <property type="taxonomic scope" value="Eukaryota"/>
</dbReference>
<reference evidence="5 6" key="2">
    <citation type="journal article" date="2007" name="BMC Biol.">
        <title>A 100%-complete sequence reveals unusually simple genomic features in the hot-spring red alga Cyanidioschyzon merolae.</title>
        <authorList>
            <person name="Nozaki H."/>
            <person name="Takano H."/>
            <person name="Misumi O."/>
            <person name="Terasawa K."/>
            <person name="Matsuzaki M."/>
            <person name="Maruyama S."/>
            <person name="Nishida K."/>
            <person name="Yagisawa F."/>
            <person name="Yoshida Y."/>
            <person name="Fujiwara T."/>
            <person name="Takio S."/>
            <person name="Tamura K."/>
            <person name="Chung S.J."/>
            <person name="Nakamura S."/>
            <person name="Kuroiwa H."/>
            <person name="Tanaka K."/>
            <person name="Sato N."/>
            <person name="Kuroiwa T."/>
        </authorList>
    </citation>
    <scope>NUCLEOTIDE SEQUENCE [LARGE SCALE GENOMIC DNA]</scope>
    <source>
        <strain evidence="5 6">10D</strain>
    </source>
</reference>
<dbReference type="GeneID" id="16993811"/>
<dbReference type="PANTHER" id="PTHR42908">
    <property type="entry name" value="TRANSLATION ELONGATION FACTOR-RELATED"/>
    <property type="match status" value="1"/>
</dbReference>
<dbReference type="GO" id="GO:0042256">
    <property type="term" value="P:cytosolic ribosome assembly"/>
    <property type="evidence" value="ECO:0007669"/>
    <property type="project" value="TreeGrafter"/>
</dbReference>
<dbReference type="AlphaFoldDB" id="M1V537"/>
<organism evidence="5 6">
    <name type="scientific">Cyanidioschyzon merolae (strain NIES-3377 / 10D)</name>
    <name type="common">Unicellular red alga</name>
    <dbReference type="NCBI Taxonomy" id="280699"/>
    <lineage>
        <taxon>Eukaryota</taxon>
        <taxon>Rhodophyta</taxon>
        <taxon>Bangiophyceae</taxon>
        <taxon>Cyanidiales</taxon>
        <taxon>Cyanidiaceae</taxon>
        <taxon>Cyanidioschyzon</taxon>
    </lineage>
</organism>
<dbReference type="InterPro" id="IPR020568">
    <property type="entry name" value="Ribosomal_Su5_D2-typ_SF"/>
</dbReference>
<dbReference type="SUPFAM" id="SSF54211">
    <property type="entry name" value="Ribosomal protein S5 domain 2-like"/>
    <property type="match status" value="1"/>
</dbReference>
<keyword evidence="5" id="KW-0648">Protein biosynthesis</keyword>
<gene>
    <name evidence="5" type="ORF">CYME_CMI098C</name>
</gene>
<dbReference type="SUPFAM" id="SSF52540">
    <property type="entry name" value="P-loop containing nucleoside triphosphate hydrolases"/>
    <property type="match status" value="1"/>
</dbReference>
<name>M1V537_CYAM1</name>
<dbReference type="OMA" id="FARCDIQ"/>
<evidence type="ECO:0000256" key="1">
    <source>
        <dbReference type="ARBA" id="ARBA00022741"/>
    </source>
</evidence>
<dbReference type="InterPro" id="IPR014721">
    <property type="entry name" value="Ribsml_uS5_D2-typ_fold_subgr"/>
</dbReference>
<dbReference type="GO" id="GO:0003924">
    <property type="term" value="F:GTPase activity"/>
    <property type="evidence" value="ECO:0007669"/>
    <property type="project" value="InterPro"/>
</dbReference>
<dbReference type="GO" id="GO:0005829">
    <property type="term" value="C:cytosol"/>
    <property type="evidence" value="ECO:0007669"/>
    <property type="project" value="TreeGrafter"/>
</dbReference>
<dbReference type="KEGG" id="cme:CYME_CMI098C"/>
<feature type="region of interest" description="Disordered" evidence="3">
    <location>
        <begin position="1"/>
        <end position="32"/>
    </location>
</feature>
<dbReference type="Gene3D" id="2.40.30.10">
    <property type="entry name" value="Translation factors"/>
    <property type="match status" value="1"/>
</dbReference>
<dbReference type="EMBL" id="AP006491">
    <property type="protein sequence ID" value="BAM79990.1"/>
    <property type="molecule type" value="Genomic_DNA"/>
</dbReference>
<keyword evidence="5" id="KW-0251">Elongation factor</keyword>
<dbReference type="GO" id="GO:1990904">
    <property type="term" value="C:ribonucleoprotein complex"/>
    <property type="evidence" value="ECO:0007669"/>
    <property type="project" value="TreeGrafter"/>
</dbReference>
<keyword evidence="1" id="KW-0547">Nucleotide-binding</keyword>
<dbReference type="InterPro" id="IPR027417">
    <property type="entry name" value="P-loop_NTPase"/>
</dbReference>
<dbReference type="Gene3D" id="3.30.230.10">
    <property type="match status" value="1"/>
</dbReference>
<proteinExistence type="predicted"/>
<dbReference type="PROSITE" id="PS51722">
    <property type="entry name" value="G_TR_2"/>
    <property type="match status" value="1"/>
</dbReference>
<dbReference type="Gramene" id="CMI098CT">
    <property type="protein sequence ID" value="CMI098CT"/>
    <property type="gene ID" value="CMI098C"/>
</dbReference>
<dbReference type="STRING" id="280699.M1V537"/>
<dbReference type="SUPFAM" id="SSF54980">
    <property type="entry name" value="EF-G C-terminal domain-like"/>
    <property type="match status" value="2"/>
</dbReference>
<dbReference type="HOGENOM" id="CLU_002794_3_1_1"/>
<feature type="compositionally biased region" description="Basic and acidic residues" evidence="3">
    <location>
        <begin position="1"/>
        <end position="10"/>
    </location>
</feature>
<evidence type="ECO:0000259" key="4">
    <source>
        <dbReference type="PROSITE" id="PS51722"/>
    </source>
</evidence>
<evidence type="ECO:0000256" key="3">
    <source>
        <dbReference type="SAM" id="MobiDB-lite"/>
    </source>
</evidence>
<feature type="region of interest" description="Disordered" evidence="3">
    <location>
        <begin position="972"/>
        <end position="1007"/>
    </location>
</feature>
<dbReference type="Gene3D" id="3.30.70.870">
    <property type="entry name" value="Elongation Factor G (Translational Gtpase), domain 3"/>
    <property type="match status" value="1"/>
</dbReference>
<evidence type="ECO:0000256" key="2">
    <source>
        <dbReference type="ARBA" id="ARBA00023134"/>
    </source>
</evidence>
<dbReference type="InterPro" id="IPR005225">
    <property type="entry name" value="Small_GTP-bd"/>
</dbReference>
<dbReference type="PRINTS" id="PR00315">
    <property type="entry name" value="ELONGATNFCT"/>
</dbReference>
<dbReference type="InterPro" id="IPR035647">
    <property type="entry name" value="EFG_III/V"/>
</dbReference>
<dbReference type="Proteomes" id="UP000007014">
    <property type="component" value="Chromosome 9"/>
</dbReference>
<dbReference type="FunFam" id="3.30.70.870:FF:000002">
    <property type="entry name" value="Translation elongation factor 2"/>
    <property type="match status" value="1"/>
</dbReference>
<evidence type="ECO:0000313" key="6">
    <source>
        <dbReference type="Proteomes" id="UP000007014"/>
    </source>
</evidence>
<evidence type="ECO:0000313" key="5">
    <source>
        <dbReference type="EMBL" id="BAM79990.1"/>
    </source>
</evidence>
<dbReference type="RefSeq" id="XP_005536276.1">
    <property type="nucleotide sequence ID" value="XM_005536219.1"/>
</dbReference>
<dbReference type="Gene3D" id="3.40.50.300">
    <property type="entry name" value="P-loop containing nucleotide triphosphate hydrolases"/>
    <property type="match status" value="1"/>
</dbReference>
<dbReference type="Pfam" id="PF00679">
    <property type="entry name" value="EFG_C"/>
    <property type="match status" value="1"/>
</dbReference>
<reference evidence="5 6" key="1">
    <citation type="journal article" date="2004" name="Nature">
        <title>Genome sequence of the ultrasmall unicellular red alga Cyanidioschyzon merolae 10D.</title>
        <authorList>
            <person name="Matsuzaki M."/>
            <person name="Misumi O."/>
            <person name="Shin-i T."/>
            <person name="Maruyama S."/>
            <person name="Takahara M."/>
            <person name="Miyagishima S."/>
            <person name="Mori T."/>
            <person name="Nishida K."/>
            <person name="Yagisawa F."/>
            <person name="Nishida K."/>
            <person name="Yoshida Y."/>
            <person name="Nishimura Y."/>
            <person name="Nakao S."/>
            <person name="Kobayashi T."/>
            <person name="Momoyama Y."/>
            <person name="Higashiyama T."/>
            <person name="Minoda A."/>
            <person name="Sano M."/>
            <person name="Nomoto H."/>
            <person name="Oishi K."/>
            <person name="Hayashi H."/>
            <person name="Ohta F."/>
            <person name="Nishizaka S."/>
            <person name="Haga S."/>
            <person name="Miura S."/>
            <person name="Morishita T."/>
            <person name="Kabeya Y."/>
            <person name="Terasawa K."/>
            <person name="Suzuki Y."/>
            <person name="Ishii Y."/>
            <person name="Asakawa S."/>
            <person name="Takano H."/>
            <person name="Ohta N."/>
            <person name="Kuroiwa H."/>
            <person name="Tanaka K."/>
            <person name="Shimizu N."/>
            <person name="Sugano S."/>
            <person name="Sato N."/>
            <person name="Nozaki H."/>
            <person name="Ogasawara N."/>
            <person name="Kohara Y."/>
            <person name="Kuroiwa T."/>
        </authorList>
    </citation>
    <scope>NUCLEOTIDE SEQUENCE [LARGE SCALE GENOMIC DNA]</scope>
    <source>
        <strain evidence="5 6">10D</strain>
    </source>
</reference>
<dbReference type="PANTHER" id="PTHR42908:SF3">
    <property type="entry name" value="ELONGATION FACTOR-LIKE GTPASE 1"/>
    <property type="match status" value="1"/>
</dbReference>
<dbReference type="GO" id="GO:0043022">
    <property type="term" value="F:ribosome binding"/>
    <property type="evidence" value="ECO:0007669"/>
    <property type="project" value="TreeGrafter"/>
</dbReference>
<feature type="domain" description="Tr-type G" evidence="4">
    <location>
        <begin position="49"/>
        <end position="314"/>
    </location>
</feature>
<dbReference type="NCBIfam" id="TIGR00231">
    <property type="entry name" value="small_GTP"/>
    <property type="match status" value="1"/>
</dbReference>
<dbReference type="InterPro" id="IPR000795">
    <property type="entry name" value="T_Tr_GTP-bd_dom"/>
</dbReference>
<dbReference type="Gene3D" id="3.30.70.240">
    <property type="match status" value="1"/>
</dbReference>
<dbReference type="InterPro" id="IPR000640">
    <property type="entry name" value="EFG_V-like"/>
</dbReference>
<dbReference type="OrthoDB" id="364892at2759"/>
<keyword evidence="6" id="KW-1185">Reference proteome</keyword>
<sequence>MLLPAEERIPETSTVHPPGRRFRQPSRSPAGGELERLHRIRRILTEAPLRLRNICVTGHIDHGKTTLTDSLLMSNGFLSQRLVGKARYLDFRDDEQNRGITMKSAGVTLYHRYGGREANTKAADEYVVTLLDSPGHVDFAAEVSAAARLSDGSLIVVDVVEGVCSQTRTVLRQALSEGLQPILVLNKIDRLFLELQLDATEAYLHLRRVLEDANAVLGAHIAEQRLRLEEQASLWACAPDQETTCTSAQVTARAVPAVEIHPSMPTDQAEVHEEETLFEPAAGNVVFASALDGWAFRLADMVQFVAQRFGIRQEVLDRTLWGDFYIDAKQKRVQRIRESLTASGRPPRSLFAQFVLEPIAYLYQRLVKSANDEQVDRSERQRLVERLGIAVPERDLFHRDGRYALQSMLSRWLPLSQTVLDAVVDLVPAAVIANRQRLGNLWPHDATQHPLAQVLARAISEGDISDEAPVMIYVSKVMGVEGAALAALGVAARPARRPPAGSDTQEEEDECWEPQQRFERDQQVQLALGRILCGAVEVSSRFGELFVYGPRYNAEDAETHTEPFCVRLPDARLEAFLLHGRDVASLRDRMETETSVRQRLVPGAVVALYGVGEVILKSATISTLPPGRCLPCANLLRHGQTSPVVFFAVEPAAQLSDLPRLRRGLRLLNQADPAVETFISGSGEMVLGVSGELHLQRCLCDLEERFAGVPVKCSAPMTAVRETVAGGVSTSPANPWVVLLTRSAGVGGLSGAAVHGAGQSSTATENTDSVLESLAERFEQTSVHERAALGSMADASSTFSGAAALEKWASWSGYREEQHRVLLGGGIVPVPLPSHNITLYIYAAPLPRTFVQAWESSSRGALRSLFLQPKRGVASQRPATAPRLQAELLVRLHRAVMEDAGSADQRPAPSALVEQGAECSPHECSITDGTAQRRLATLFRMLVEQAAALGPHDCGSNVLVVPATAAAATAATAGYHTHHERPQDLESDAPEANTEAEHAAGAASRSEMRHWDRIRDVFRQVWGQPLPSTTAAAEGSLPTTVYRALVSAFQVVCAAGPLVEEPLQGVCFVVHVADECQETSDSATRAGSLSASSTRDATSLISLLTEALRQALLAANPRLVEPLFQTEVQCSSNALGRVHTVLRAARAQVLSEQIKEYQVTSTFFIRALVPASAIFGLAEKIRRASSGVASDVELRFVGDWKVIEEDPFWYPATAEDIELLGVEDTTASMNNLARNLMEQVRARKGRLVAYKLVERAEKQRTLARKK</sequence>
<protein>
    <submittedName>
        <fullName evidence="5">Similar to eukaryotic translation elongation factor 2</fullName>
    </submittedName>
</protein>
<dbReference type="Pfam" id="PF00009">
    <property type="entry name" value="GTP_EFTU"/>
    <property type="match status" value="1"/>
</dbReference>